<dbReference type="Pfam" id="PF00447">
    <property type="entry name" value="HSF_DNA-bind"/>
    <property type="match status" value="1"/>
</dbReference>
<dbReference type="InterPro" id="IPR000232">
    <property type="entry name" value="HSF_DNA-bd"/>
</dbReference>
<dbReference type="PANTHER" id="PTHR12994:SF17">
    <property type="entry name" value="LD30995P"/>
    <property type="match status" value="1"/>
</dbReference>
<dbReference type="GO" id="GO:0005634">
    <property type="term" value="C:nucleus"/>
    <property type="evidence" value="ECO:0007669"/>
    <property type="project" value="UniProtKB-SubCell"/>
</dbReference>
<dbReference type="SUPFAM" id="SSF46785">
    <property type="entry name" value="Winged helix' DNA-binding domain"/>
    <property type="match status" value="1"/>
</dbReference>
<evidence type="ECO:0000256" key="6">
    <source>
        <dbReference type="SAM" id="MobiDB-lite"/>
    </source>
</evidence>
<feature type="domain" description="HSF-type DNA-binding" evidence="8">
    <location>
        <begin position="40"/>
        <end position="135"/>
    </location>
</feature>
<evidence type="ECO:0000259" key="8">
    <source>
        <dbReference type="SMART" id="SM00415"/>
    </source>
</evidence>
<keyword evidence="7" id="KW-0812">Transmembrane</keyword>
<comment type="similarity">
    <text evidence="5">Belongs to the HSF family.</text>
</comment>
<dbReference type="OrthoDB" id="5175656at2759"/>
<evidence type="ECO:0000256" key="3">
    <source>
        <dbReference type="ARBA" id="ARBA00023125"/>
    </source>
</evidence>
<evidence type="ECO:0000313" key="9">
    <source>
        <dbReference type="EMBL" id="KAE9045976.1"/>
    </source>
</evidence>
<evidence type="ECO:0000256" key="1">
    <source>
        <dbReference type="ARBA" id="ARBA00004123"/>
    </source>
</evidence>
<dbReference type="InterPro" id="IPR036388">
    <property type="entry name" value="WH-like_DNA-bd_sf"/>
</dbReference>
<dbReference type="Gene3D" id="1.10.10.10">
    <property type="entry name" value="Winged helix-like DNA-binding domain superfamily/Winged helix DNA-binding domain"/>
    <property type="match status" value="1"/>
</dbReference>
<evidence type="ECO:0000256" key="4">
    <source>
        <dbReference type="ARBA" id="ARBA00023242"/>
    </source>
</evidence>
<dbReference type="PANTHER" id="PTHR12994">
    <property type="entry name" value="SECERNIN"/>
    <property type="match status" value="1"/>
</dbReference>
<name>A0A6A3NXY0_9STRA</name>
<comment type="caution">
    <text evidence="9">The sequence shown here is derived from an EMBL/GenBank/DDBJ whole genome shotgun (WGS) entry which is preliminary data.</text>
</comment>
<keyword evidence="7" id="KW-1133">Transmembrane helix</keyword>
<dbReference type="InterPro" id="IPR005322">
    <property type="entry name" value="Peptidase_C69"/>
</dbReference>
<dbReference type="EMBL" id="QXFU01000060">
    <property type="protein sequence ID" value="KAE9045976.1"/>
    <property type="molecule type" value="Genomic_DNA"/>
</dbReference>
<comment type="similarity">
    <text evidence="2">Belongs to the peptidase C69 family. Secernin subfamily.</text>
</comment>
<dbReference type="InterPro" id="IPR036390">
    <property type="entry name" value="WH_DNA-bd_sf"/>
</dbReference>
<evidence type="ECO:0000313" key="10">
    <source>
        <dbReference type="Proteomes" id="UP000435112"/>
    </source>
</evidence>
<dbReference type="SMART" id="SM00415">
    <property type="entry name" value="HSF"/>
    <property type="match status" value="1"/>
</dbReference>
<feature type="compositionally biased region" description="Basic residues" evidence="6">
    <location>
        <begin position="134"/>
        <end position="143"/>
    </location>
</feature>
<dbReference type="GO" id="GO:0016805">
    <property type="term" value="F:dipeptidase activity"/>
    <property type="evidence" value="ECO:0007669"/>
    <property type="project" value="InterPro"/>
</dbReference>
<evidence type="ECO:0000256" key="2">
    <source>
        <dbReference type="ARBA" id="ARBA00005705"/>
    </source>
</evidence>
<evidence type="ECO:0000256" key="7">
    <source>
        <dbReference type="SAM" id="Phobius"/>
    </source>
</evidence>
<dbReference type="GO" id="GO:0003700">
    <property type="term" value="F:DNA-binding transcription factor activity"/>
    <property type="evidence" value="ECO:0007669"/>
    <property type="project" value="InterPro"/>
</dbReference>
<dbReference type="PRINTS" id="PR00056">
    <property type="entry name" value="HSFDOMAIN"/>
</dbReference>
<dbReference type="Proteomes" id="UP000435112">
    <property type="component" value="Unassembled WGS sequence"/>
</dbReference>
<feature type="region of interest" description="Disordered" evidence="6">
    <location>
        <begin position="130"/>
        <end position="162"/>
    </location>
</feature>
<keyword evidence="4" id="KW-0539">Nucleus</keyword>
<keyword evidence="7" id="KW-0472">Membrane</keyword>
<proteinExistence type="inferred from homology"/>
<gene>
    <name evidence="9" type="ORF">PR002_g1930</name>
</gene>
<accession>A0A6A3NXY0</accession>
<comment type="subcellular location">
    <subcellularLocation>
        <location evidence="1">Nucleus</location>
    </subcellularLocation>
</comment>
<sequence>MNVQDLLTFDVAPECPPSTATSVTSCSSVSSVEETPKRGWVAPFLLHLHQMLRRENSKIIRWAEGGLAFQILDKEAMTAQILPKYFKNKNFSSFQRQLNYFGFRKWSKARAQFPTYSREHFTRDNYSEMSLVKRQSKKSRKRKSSAEEEQSAKRAAVSPAHLTASEKCKPILPRPGTPSEPVVTSPPQFQHHVMSPLMQPSMFSLPVLSPARKVSSGYKLPSIRDLSLSSAMPYSAIGPIRPRLMASLTHTLYLYSLFLLKTRNPDSGFRILGSTTKKRSTHTRFPDRSLMQLLLLFASALLPLARACTMIAVGRNATVDGSTLVAHTDDAGFGAADLRMVRVPAQDHEEGAMRHVYNVQPGYPRLVTNQRGPEYRPKNEHEQPMTPLGEIPQVPRTYGYFDQDYGFMNEVQLSIGESTSGAKTVGWPTDAGSHGYNIFGIGELTKVALERCDSARCAIRTMGDLAVKYGFYSEDSGDPANPGYVSAAETLGIADRYGEVWVFHVLTGPQNASAVWAAQRVLDTHVVVVANGFVIREMDLDDPDRFMASENVLSFAEEMGWWEPKQGNPFDFTAAYAAPTPDPVRALYMGRRMWRVFDLVAPSLQLDPRLGHYTEFPTYPFSVEPDRNLDISDVTRVLRDYFQGTPYDLSKGLAAGPFGMPMRWGGDEKGVVGGWERPISMYRTVFSFVLQARAHLPDAVGGVAWYGQSSPHASVYVPFSCVQEEVPSAYVLGKESEFTHGSAWWAFSFVNNWSMLRFDAISRDIRARIAELQKACFVERKAMEHHVTHTDTLTASEMRIYLQEQSNRLASRVVEEWWAFAWMLVGKFADGYITTGEAPEAMEMPGYPQWWLKLSEFSKWPGNTLVPPQVPELQRQFELFESRQNASAGLVVQQSAGSDSATPSSSVSIAQLGLGTVAGAIVGASATWLVAERQRQAGYRSIA</sequence>
<reference evidence="9 10" key="1">
    <citation type="submission" date="2018-09" db="EMBL/GenBank/DDBJ databases">
        <title>Genomic investigation of the strawberry pathogen Phytophthora fragariae indicates pathogenicity is determined by transcriptional variation in three key races.</title>
        <authorList>
            <person name="Adams T.M."/>
            <person name="Armitage A.D."/>
            <person name="Sobczyk M.K."/>
            <person name="Bates H.J."/>
            <person name="Dunwell J.M."/>
            <person name="Nellist C.F."/>
            <person name="Harrison R.J."/>
        </authorList>
    </citation>
    <scope>NUCLEOTIDE SEQUENCE [LARGE SCALE GENOMIC DNA]</scope>
    <source>
        <strain evidence="9 10">SCRP324</strain>
    </source>
</reference>
<feature type="transmembrane region" description="Helical" evidence="7">
    <location>
        <begin position="909"/>
        <end position="931"/>
    </location>
</feature>
<evidence type="ECO:0000256" key="5">
    <source>
        <dbReference type="RuleBase" id="RU004020"/>
    </source>
</evidence>
<dbReference type="AlphaFoldDB" id="A0A6A3NXY0"/>
<dbReference type="FunFam" id="1.10.10.10:FF:000286">
    <property type="entry name" value="Heat shock transcription factor"/>
    <property type="match status" value="1"/>
</dbReference>
<feature type="region of interest" description="Disordered" evidence="6">
    <location>
        <begin position="167"/>
        <end position="186"/>
    </location>
</feature>
<organism evidence="9 10">
    <name type="scientific">Phytophthora rubi</name>
    <dbReference type="NCBI Taxonomy" id="129364"/>
    <lineage>
        <taxon>Eukaryota</taxon>
        <taxon>Sar</taxon>
        <taxon>Stramenopiles</taxon>
        <taxon>Oomycota</taxon>
        <taxon>Peronosporomycetes</taxon>
        <taxon>Peronosporales</taxon>
        <taxon>Peronosporaceae</taxon>
        <taxon>Phytophthora</taxon>
    </lineage>
</organism>
<dbReference type="GO" id="GO:0006508">
    <property type="term" value="P:proteolysis"/>
    <property type="evidence" value="ECO:0007669"/>
    <property type="project" value="InterPro"/>
</dbReference>
<dbReference type="Pfam" id="PF03577">
    <property type="entry name" value="Peptidase_C69"/>
    <property type="match status" value="1"/>
</dbReference>
<keyword evidence="3" id="KW-0238">DNA-binding</keyword>
<dbReference type="GO" id="GO:0070004">
    <property type="term" value="F:cysteine-type exopeptidase activity"/>
    <property type="evidence" value="ECO:0007669"/>
    <property type="project" value="InterPro"/>
</dbReference>
<protein>
    <recommendedName>
        <fullName evidence="8">HSF-type DNA-binding domain-containing protein</fullName>
    </recommendedName>
</protein>
<dbReference type="GO" id="GO:0043565">
    <property type="term" value="F:sequence-specific DNA binding"/>
    <property type="evidence" value="ECO:0007669"/>
    <property type="project" value="InterPro"/>
</dbReference>